<accession>A0A448YF84</accession>
<protein>
    <submittedName>
        <fullName evidence="7">DEKNAAC100173</fullName>
    </submittedName>
</protein>
<dbReference type="InterPro" id="IPR006939">
    <property type="entry name" value="SNF5"/>
</dbReference>
<dbReference type="STRING" id="13370.A0A448YF84"/>
<gene>
    <name evidence="7" type="ORF">BRENAR_LOCUS362</name>
</gene>
<evidence type="ECO:0000313" key="7">
    <source>
        <dbReference type="EMBL" id="VEU19625.1"/>
    </source>
</evidence>
<feature type="region of interest" description="Disordered" evidence="6">
    <location>
        <begin position="23"/>
        <end position="47"/>
    </location>
</feature>
<evidence type="ECO:0000256" key="6">
    <source>
        <dbReference type="SAM" id="MobiDB-lite"/>
    </source>
</evidence>
<dbReference type="InParanoid" id="A0A448YF84"/>
<dbReference type="EMBL" id="CAACVR010000001">
    <property type="protein sequence ID" value="VEU19625.1"/>
    <property type="molecule type" value="Genomic_DNA"/>
</dbReference>
<organism evidence="7 8">
    <name type="scientific">Brettanomyces naardenensis</name>
    <name type="common">Yeast</name>
    <dbReference type="NCBI Taxonomy" id="13370"/>
    <lineage>
        <taxon>Eukaryota</taxon>
        <taxon>Fungi</taxon>
        <taxon>Dikarya</taxon>
        <taxon>Ascomycota</taxon>
        <taxon>Saccharomycotina</taxon>
        <taxon>Pichiomycetes</taxon>
        <taxon>Pichiales</taxon>
        <taxon>Pichiaceae</taxon>
        <taxon>Brettanomyces</taxon>
    </lineage>
</organism>
<dbReference type="Proteomes" id="UP000290900">
    <property type="component" value="Unassembled WGS sequence"/>
</dbReference>
<dbReference type="OrthoDB" id="10258327at2759"/>
<dbReference type="FunCoup" id="A0A448YF84">
    <property type="interactions" value="220"/>
</dbReference>
<feature type="compositionally biased region" description="Polar residues" evidence="6">
    <location>
        <begin position="23"/>
        <end position="40"/>
    </location>
</feature>
<dbReference type="GO" id="GO:0006338">
    <property type="term" value="P:chromatin remodeling"/>
    <property type="evidence" value="ECO:0007669"/>
    <property type="project" value="InterPro"/>
</dbReference>
<comment type="similarity">
    <text evidence="2">Belongs to the SNF5 family.</text>
</comment>
<keyword evidence="3" id="KW-0805">Transcription regulation</keyword>
<evidence type="ECO:0000256" key="1">
    <source>
        <dbReference type="ARBA" id="ARBA00004123"/>
    </source>
</evidence>
<evidence type="ECO:0000256" key="2">
    <source>
        <dbReference type="ARBA" id="ARBA00010239"/>
    </source>
</evidence>
<evidence type="ECO:0000256" key="4">
    <source>
        <dbReference type="ARBA" id="ARBA00023163"/>
    </source>
</evidence>
<proteinExistence type="inferred from homology"/>
<evidence type="ECO:0000313" key="8">
    <source>
        <dbReference type="Proteomes" id="UP000290900"/>
    </source>
</evidence>
<keyword evidence="4" id="KW-0804">Transcription</keyword>
<keyword evidence="5" id="KW-0539">Nucleus</keyword>
<dbReference type="AlphaFoldDB" id="A0A448YF84"/>
<evidence type="ECO:0000256" key="5">
    <source>
        <dbReference type="ARBA" id="ARBA00023242"/>
    </source>
</evidence>
<sequence>MAPAPPATDKPLMPQALSTALSHRLKSSPNALFPSSSTARGSKRSTNRINYAEDFEYDFEEDANEDEDYIDDRGSNPYDPGYYTSQQVNLSKFQGKQAPTKRPKTVFTDFEQLSNMSRPEQNVPIRIKIDSNGISLRDLLIWNANETLVTPELFAAVTCEELELPKSVENSLASQIEDQLKTYRELLGTAIPLLQQEKEFHVTLDLAVNLGEQFYSDRIEWNLLDNLVTPEMFAENVVKDMGLSREFVNAIAFSIYEELMKVRRDLIENPQQIPQYADSLPFYNHVYQPPDADTFAMLQLQGLRHDMKKHGEEFSPKLENLTEWEIERRETEKERNLRRRKRETLRKVVSGSYGDTRNTKRWYDELEGTWKNV</sequence>
<comment type="subcellular location">
    <subcellularLocation>
        <location evidence="1">Nucleus</location>
    </subcellularLocation>
</comment>
<dbReference type="GO" id="GO:0000228">
    <property type="term" value="C:nuclear chromosome"/>
    <property type="evidence" value="ECO:0007669"/>
    <property type="project" value="InterPro"/>
</dbReference>
<keyword evidence="8" id="KW-1185">Reference proteome</keyword>
<dbReference type="Pfam" id="PF04855">
    <property type="entry name" value="SNF5"/>
    <property type="match status" value="1"/>
</dbReference>
<dbReference type="PANTHER" id="PTHR10019">
    <property type="entry name" value="SNF5"/>
    <property type="match status" value="1"/>
</dbReference>
<evidence type="ECO:0000256" key="3">
    <source>
        <dbReference type="ARBA" id="ARBA00023015"/>
    </source>
</evidence>
<reference evidence="7 8" key="1">
    <citation type="submission" date="2018-12" db="EMBL/GenBank/DDBJ databases">
        <authorList>
            <person name="Tiukova I."/>
            <person name="Dainat J."/>
        </authorList>
    </citation>
    <scope>NUCLEOTIDE SEQUENCE [LARGE SCALE GENOMIC DNA]</scope>
</reference>
<name>A0A448YF84_BRENA</name>